<dbReference type="EMBL" id="JEMT01016157">
    <property type="protein sequence ID" value="EXX71311.1"/>
    <property type="molecule type" value="Genomic_DNA"/>
</dbReference>
<sequence length="380" mass="45636">MDSFIKSTKKLIKPSNICEECNFTCNTINFQRNFENWTSGNGDIDKFIQDTQLLAHENIKEALEWIPYDGFYNITKSRFDEIYEANWIEGNISHWDDKNQNWKRNINNMIVILKRINNLKNIKLEVMNESHGSHGITQNPETNKYMTVLNDKCKRCNYVCDAIHFQQNFINWTSGNDDIDKFIQYTQLLAHENIKEALEWIPYDRFYNIVTNSFDEICGANWIDGNINHWDDKNQNWNRNNNMIVTLKRINNLKNIALEFMNEIKIDHEFYGITQNPETNNYMMVLNDKCKICNYVCNAINFQQNFINWTSSNDDIDKFIQDIQLSVHYQKKALEWMPYDRFNNTIKSKFCKTYITKWIDGKIRYWNNEKQNWERYDCDT</sequence>
<dbReference type="HOGENOM" id="CLU_000288_7_8_1"/>
<comment type="caution">
    <text evidence="1">The sequence shown here is derived from an EMBL/GenBank/DDBJ whole genome shotgun (WGS) entry which is preliminary data.</text>
</comment>
<dbReference type="AlphaFoldDB" id="A0A015LFH7"/>
<accession>A0A015LFH7</accession>
<dbReference type="Proteomes" id="UP000022910">
    <property type="component" value="Unassembled WGS sequence"/>
</dbReference>
<protein>
    <submittedName>
        <fullName evidence="1">Uncharacterized protein</fullName>
    </submittedName>
</protein>
<reference evidence="1 2" key="1">
    <citation type="submission" date="2014-02" db="EMBL/GenBank/DDBJ databases">
        <title>Single nucleus genome sequencing reveals high similarity among nuclei of an endomycorrhizal fungus.</title>
        <authorList>
            <person name="Lin K."/>
            <person name="Geurts R."/>
            <person name="Zhang Z."/>
            <person name="Limpens E."/>
            <person name="Saunders D.G."/>
            <person name="Mu D."/>
            <person name="Pang E."/>
            <person name="Cao H."/>
            <person name="Cha H."/>
            <person name="Lin T."/>
            <person name="Zhou Q."/>
            <person name="Shang Y."/>
            <person name="Li Y."/>
            <person name="Ivanov S."/>
            <person name="Sharma T."/>
            <person name="Velzen R.V."/>
            <person name="Ruijter N.D."/>
            <person name="Aanen D.K."/>
            <person name="Win J."/>
            <person name="Kamoun S."/>
            <person name="Bisseling T."/>
            <person name="Huang S."/>
        </authorList>
    </citation>
    <scope>NUCLEOTIDE SEQUENCE [LARGE SCALE GENOMIC DNA]</scope>
    <source>
        <strain evidence="2">DAOM197198w</strain>
    </source>
</reference>
<name>A0A015LFH7_RHIIW</name>
<organism evidence="1 2">
    <name type="scientific">Rhizophagus irregularis (strain DAOM 197198w)</name>
    <name type="common">Glomus intraradices</name>
    <dbReference type="NCBI Taxonomy" id="1432141"/>
    <lineage>
        <taxon>Eukaryota</taxon>
        <taxon>Fungi</taxon>
        <taxon>Fungi incertae sedis</taxon>
        <taxon>Mucoromycota</taxon>
        <taxon>Glomeromycotina</taxon>
        <taxon>Glomeromycetes</taxon>
        <taxon>Glomerales</taxon>
        <taxon>Glomeraceae</taxon>
        <taxon>Rhizophagus</taxon>
    </lineage>
</organism>
<gene>
    <name evidence="1" type="ORF">RirG_079620</name>
</gene>
<dbReference type="Gene3D" id="1.10.10.1010">
    <property type="entry name" value="Intein homing endonuclease, domain IV"/>
    <property type="match status" value="2"/>
</dbReference>
<proteinExistence type="predicted"/>
<evidence type="ECO:0000313" key="1">
    <source>
        <dbReference type="EMBL" id="EXX71311.1"/>
    </source>
</evidence>
<evidence type="ECO:0000313" key="2">
    <source>
        <dbReference type="Proteomes" id="UP000022910"/>
    </source>
</evidence>
<keyword evidence="2" id="KW-1185">Reference proteome</keyword>